<accession>A0AAV2GNX1</accession>
<name>A0AAV2GNX1_9ROSI</name>
<dbReference type="Proteomes" id="UP001497516">
    <property type="component" value="Chromosome 9"/>
</dbReference>
<reference evidence="1 2" key="1">
    <citation type="submission" date="2024-04" db="EMBL/GenBank/DDBJ databases">
        <authorList>
            <person name="Fracassetti M."/>
        </authorList>
    </citation>
    <scope>NUCLEOTIDE SEQUENCE [LARGE SCALE GENOMIC DNA]</scope>
</reference>
<keyword evidence="2" id="KW-1185">Reference proteome</keyword>
<organism evidence="1 2">
    <name type="scientific">Linum trigynum</name>
    <dbReference type="NCBI Taxonomy" id="586398"/>
    <lineage>
        <taxon>Eukaryota</taxon>
        <taxon>Viridiplantae</taxon>
        <taxon>Streptophyta</taxon>
        <taxon>Embryophyta</taxon>
        <taxon>Tracheophyta</taxon>
        <taxon>Spermatophyta</taxon>
        <taxon>Magnoliopsida</taxon>
        <taxon>eudicotyledons</taxon>
        <taxon>Gunneridae</taxon>
        <taxon>Pentapetalae</taxon>
        <taxon>rosids</taxon>
        <taxon>fabids</taxon>
        <taxon>Malpighiales</taxon>
        <taxon>Linaceae</taxon>
        <taxon>Linum</taxon>
    </lineage>
</organism>
<sequence>MPTGGCRFLTEINSVHHYNRQTSHLPLLAPYRHSLPLHPPPDLVAHQATTTGLSPSTSSIAPIRLRLPFSPNTPSFPFVDSQSSHFKFRIVPQHILIDKPRQIPIGGQSDRSPPHSSCLITRRGNPHHLQLAPPPLAPTKSKSKRALYRLHHHPTASFPSVSSSSPRRRQLVAKWWSIDGQSYRFPPPIVSPYFPKLLLMSLAGNPSVIGLSRLAVNRKIAPPIVGVGGG</sequence>
<proteinExistence type="predicted"/>
<dbReference type="EMBL" id="OZ034822">
    <property type="protein sequence ID" value="CAL1412506.1"/>
    <property type="molecule type" value="Genomic_DNA"/>
</dbReference>
<protein>
    <submittedName>
        <fullName evidence="1">Uncharacterized protein</fullName>
    </submittedName>
</protein>
<evidence type="ECO:0000313" key="1">
    <source>
        <dbReference type="EMBL" id="CAL1412506.1"/>
    </source>
</evidence>
<gene>
    <name evidence="1" type="ORF">LTRI10_LOCUS51796</name>
</gene>
<dbReference type="AlphaFoldDB" id="A0AAV2GNX1"/>
<evidence type="ECO:0000313" key="2">
    <source>
        <dbReference type="Proteomes" id="UP001497516"/>
    </source>
</evidence>